<proteinExistence type="inferred from homology"/>
<evidence type="ECO:0000256" key="2">
    <source>
        <dbReference type="ARBA" id="ARBA00013806"/>
    </source>
</evidence>
<comment type="function">
    <text evidence="6">Autophagy-specific protein that functions in response to autophagy-inducing signals as a scaffold to recruit other ATG proteins to organize preautophagosomal structure (PAS) formation. Modulates the timing and magnitude of the autophagy response, such as the size of the sequestering vesicles. Plays particularly a role in pexophagy and nucleophagy.</text>
</comment>
<keyword evidence="4 6" id="KW-0072">Autophagy</keyword>
<dbReference type="GO" id="GO:1990316">
    <property type="term" value="C:Atg1/ULK1 kinase complex"/>
    <property type="evidence" value="ECO:0007669"/>
    <property type="project" value="TreeGrafter"/>
</dbReference>
<organism evidence="8 9">
    <name type="scientific">Pichia sorbitophila (strain ATCC MYA-4447 / BCRC 22081 / CBS 7064 / NBRC 10061 / NRRL Y-12695)</name>
    <name type="common">Hybrid yeast</name>
    <dbReference type="NCBI Taxonomy" id="559304"/>
    <lineage>
        <taxon>Eukaryota</taxon>
        <taxon>Fungi</taxon>
        <taxon>Dikarya</taxon>
        <taxon>Ascomycota</taxon>
        <taxon>Saccharomycotina</taxon>
        <taxon>Pichiomycetes</taxon>
        <taxon>Debaryomycetaceae</taxon>
        <taxon>Millerozyma</taxon>
    </lineage>
</organism>
<dbReference type="OMA" id="WRANDIV"/>
<accession>G8YTB6</accession>
<evidence type="ECO:0000313" key="8">
    <source>
        <dbReference type="EMBL" id="CCE73167.1"/>
    </source>
</evidence>
<gene>
    <name evidence="8" type="primary">Piso0_000190</name>
    <name evidence="8" type="ORF">GNLVRS01_PISO0B04049g</name>
</gene>
<dbReference type="InParanoid" id="G8YTB6"/>
<protein>
    <recommendedName>
        <fullName evidence="2 6">Autophagy-related protein 17</fullName>
    </recommendedName>
</protein>
<dbReference type="InterPro" id="IPR045326">
    <property type="entry name" value="ATG17-like_dom"/>
</dbReference>
<evidence type="ECO:0000256" key="4">
    <source>
        <dbReference type="ARBA" id="ARBA00023006"/>
    </source>
</evidence>
<dbReference type="GO" id="GO:0030295">
    <property type="term" value="F:protein kinase activator activity"/>
    <property type="evidence" value="ECO:0007669"/>
    <property type="project" value="TreeGrafter"/>
</dbReference>
<reference evidence="8 9" key="1">
    <citation type="journal article" date="2012" name="G3 (Bethesda)">
        <title>Pichia sorbitophila, an interspecies yeast hybrid reveals early steps of genome resolution following polyploidization.</title>
        <authorList>
            <person name="Leh Louis V."/>
            <person name="Despons L."/>
            <person name="Friedrich A."/>
            <person name="Martin T."/>
            <person name="Durrens P."/>
            <person name="Casaregola S."/>
            <person name="Neuveglise C."/>
            <person name="Fairhead C."/>
            <person name="Marck C."/>
            <person name="Cruz J.A."/>
            <person name="Straub M.L."/>
            <person name="Kugler V."/>
            <person name="Sacerdot C."/>
            <person name="Uzunov Z."/>
            <person name="Thierry A."/>
            <person name="Weiss S."/>
            <person name="Bleykasten C."/>
            <person name="De Montigny J."/>
            <person name="Jacques N."/>
            <person name="Jung P."/>
            <person name="Lemaire M."/>
            <person name="Mallet S."/>
            <person name="Morel G."/>
            <person name="Richard G.F."/>
            <person name="Sarkar A."/>
            <person name="Savel G."/>
            <person name="Schacherer J."/>
            <person name="Seret M.L."/>
            <person name="Talla E."/>
            <person name="Samson G."/>
            <person name="Jubin C."/>
            <person name="Poulain J."/>
            <person name="Vacherie B."/>
            <person name="Barbe V."/>
            <person name="Pelletier E."/>
            <person name="Sherman D.J."/>
            <person name="Westhof E."/>
            <person name="Weissenbach J."/>
            <person name="Baret P.V."/>
            <person name="Wincker P."/>
            <person name="Gaillardin C."/>
            <person name="Dujon B."/>
            <person name="Souciet J.L."/>
        </authorList>
    </citation>
    <scope>NUCLEOTIDE SEQUENCE [LARGE SCALE GENOMIC DNA]</scope>
    <source>
        <strain evidence="9">ATCC MYA-4447 / BCRC 22081 / CBS 7064 / NBRC 10061 / NRRL Y-12695</strain>
    </source>
</reference>
<dbReference type="eggNOG" id="ENOG502RW77">
    <property type="taxonomic scope" value="Eukaryota"/>
</dbReference>
<comment type="subcellular location">
    <subcellularLocation>
        <location evidence="6">Cytoplasm</location>
    </subcellularLocation>
    <subcellularLocation>
        <location evidence="6">Preautophagosomal structure membrane</location>
        <topology evidence="6">Peripheral membrane protein</topology>
    </subcellularLocation>
</comment>
<dbReference type="GO" id="GO:0060090">
    <property type="term" value="F:molecular adaptor activity"/>
    <property type="evidence" value="ECO:0007669"/>
    <property type="project" value="TreeGrafter"/>
</dbReference>
<dbReference type="PANTHER" id="PTHR28005">
    <property type="entry name" value="AUTOPHAGY-RELATED PROTEIN 17"/>
    <property type="match status" value="1"/>
</dbReference>
<dbReference type="EMBL" id="FO082058">
    <property type="protein sequence ID" value="CCE73167.1"/>
    <property type="molecule type" value="Genomic_DNA"/>
</dbReference>
<dbReference type="GO" id="GO:0000422">
    <property type="term" value="P:autophagy of mitochondrion"/>
    <property type="evidence" value="ECO:0007669"/>
    <property type="project" value="TreeGrafter"/>
</dbReference>
<evidence type="ECO:0000256" key="6">
    <source>
        <dbReference type="RuleBase" id="RU368080"/>
    </source>
</evidence>
<feature type="domain" description="Autophagy protein ATG17-like" evidence="7">
    <location>
        <begin position="20"/>
        <end position="432"/>
    </location>
</feature>
<evidence type="ECO:0000256" key="1">
    <source>
        <dbReference type="ARBA" id="ARBA00006259"/>
    </source>
</evidence>
<dbReference type="GO" id="GO:0000045">
    <property type="term" value="P:autophagosome assembly"/>
    <property type="evidence" value="ECO:0007669"/>
    <property type="project" value="TreeGrafter"/>
</dbReference>
<dbReference type="Proteomes" id="UP000005222">
    <property type="component" value="Chromosome B"/>
</dbReference>
<keyword evidence="9" id="KW-1185">Reference proteome</keyword>
<dbReference type="GO" id="GO:0034045">
    <property type="term" value="C:phagophore assembly site membrane"/>
    <property type="evidence" value="ECO:0007669"/>
    <property type="project" value="UniProtKB-SubCell"/>
</dbReference>
<name>G8YTB6_PICSO</name>
<evidence type="ECO:0000313" key="9">
    <source>
        <dbReference type="Proteomes" id="UP000005222"/>
    </source>
</evidence>
<evidence type="ECO:0000259" key="7">
    <source>
        <dbReference type="Pfam" id="PF04108"/>
    </source>
</evidence>
<dbReference type="HOGENOM" id="CLU_565132_0_0_1"/>
<keyword evidence="3 6" id="KW-0963">Cytoplasm</keyword>
<evidence type="ECO:0000256" key="3">
    <source>
        <dbReference type="ARBA" id="ARBA00022490"/>
    </source>
</evidence>
<keyword evidence="5" id="KW-0472">Membrane</keyword>
<dbReference type="PANTHER" id="PTHR28005:SF1">
    <property type="entry name" value="AUTOPHAGY-RELATED PROTEIN 17"/>
    <property type="match status" value="1"/>
</dbReference>
<comment type="similarity">
    <text evidence="1 6">Belongs to the ATG17 family.</text>
</comment>
<dbReference type="OrthoDB" id="1937984at2759"/>
<sequence>MSSVINKDKITEWADQALKTLQDAQNTCSKAQQSLQYTSYQLNNKLPEKVQFCTFMVQGIKQQHEIVSSVIESLVHRTNGIEKLFEEEYTTSLEPAVSQLEQILEKLKETKVPSFLVQSLNQDEETTNSEAGHEYSLIDFVPLASITTLKKNAVVYKSNSSKLHKSLRTSLKNLLTDPYDDIIGKKYNKVLQTYNEIIPLQLDLKVSQSGAPYKTSNFLNVIIKENSSLESELVSILEMLTNHYDQCVHGKLLFANNSPSKDDINFEVLQNDAKELPEVLKELYSVYKIIINNEARAHKYLEGEYRKIDSFVESANDLLEYFVGFKEDNLTRFMILSISCDEIFSKCSIDVPPDRTPISAYTDAVNHLSYHYTQFLDVFKTKYLSELFHEQYTYPKVFFSKLYEFLNEDLTQLQQEESTRRSQWIAKYGEFIPRSFKLPGEQDQPTVIQVITEGLDHAQNSFENGTYKESADEKQLISLIKSFQKHTV</sequence>
<dbReference type="AlphaFoldDB" id="G8YTB6"/>
<dbReference type="FunCoup" id="G8YTB6">
    <property type="interactions" value="267"/>
</dbReference>
<dbReference type="Pfam" id="PF04108">
    <property type="entry name" value="ATG17_like"/>
    <property type="match status" value="1"/>
</dbReference>
<dbReference type="InterPro" id="IPR007240">
    <property type="entry name" value="Atg17"/>
</dbReference>
<evidence type="ECO:0000256" key="5">
    <source>
        <dbReference type="ARBA" id="ARBA00023136"/>
    </source>
</evidence>
<dbReference type="GO" id="GO:0034727">
    <property type="term" value="P:piecemeal microautophagy of the nucleus"/>
    <property type="evidence" value="ECO:0007669"/>
    <property type="project" value="TreeGrafter"/>
</dbReference>
<dbReference type="STRING" id="559304.G8YTB6"/>